<evidence type="ECO:0000313" key="3">
    <source>
        <dbReference type="Proteomes" id="UP001054857"/>
    </source>
</evidence>
<feature type="region of interest" description="Disordered" evidence="1">
    <location>
        <begin position="469"/>
        <end position="510"/>
    </location>
</feature>
<feature type="region of interest" description="Disordered" evidence="1">
    <location>
        <begin position="167"/>
        <end position="197"/>
    </location>
</feature>
<feature type="compositionally biased region" description="Gly residues" evidence="1">
    <location>
        <begin position="187"/>
        <end position="197"/>
    </location>
</feature>
<feature type="non-terminal residue" evidence="2">
    <location>
        <position position="1"/>
    </location>
</feature>
<feature type="region of interest" description="Disordered" evidence="1">
    <location>
        <begin position="213"/>
        <end position="265"/>
    </location>
</feature>
<proteinExistence type="predicted"/>
<reference evidence="2 3" key="1">
    <citation type="journal article" date="2021" name="Sci. Rep.">
        <title>Genome sequencing of the multicellular alga Astrephomene provides insights into convergent evolution of germ-soma differentiation.</title>
        <authorList>
            <person name="Yamashita S."/>
            <person name="Yamamoto K."/>
            <person name="Matsuzaki R."/>
            <person name="Suzuki S."/>
            <person name="Yamaguchi H."/>
            <person name="Hirooka S."/>
            <person name="Minakuchi Y."/>
            <person name="Miyagishima S."/>
            <person name="Kawachi M."/>
            <person name="Toyoda A."/>
            <person name="Nozaki H."/>
        </authorList>
    </citation>
    <scope>NUCLEOTIDE SEQUENCE [LARGE SCALE GENOMIC DNA]</scope>
    <source>
        <strain evidence="2 3">NIES-4017</strain>
    </source>
</reference>
<sequence length="1249" mass="126303">MDSRLSSARSCADFLKWMADEAEKARNGHAMKLLGVPLAKATQAASADPQQPSPLHPHPHPLAADADTTGGRKPQQPDVLTDATAAPPPPHSPGGNTAAADPATAAASPIPSPHTEWVLSPEPDTPPRVVAAAGASVSPTAARAGAAAAAAKTYPGELCTAAGVPEEGSAGAGGQPDAGGLQVTESCGGGRGGGGGGGTACSGGGVGAGGGEANAAAETGGDGGGGGGAAGPPPGGADGDKPGGGADGGSGGDASAAAAPSGKQPTTVFTVRSRTGELYLTCQIAEVLFPAAFEEITSAAGHRSPSASAAATAGPTADADAAPASSAIAAGQGHQPSVPDLSSGGGDDGAGGKCSPHSQAPHAEVRLFYEVAEAAHGGTGGGDASAVQAAAAEGAKAAAPAAYDSSRVARLRDCTARLVSYNRSTWRLHDIAGMLAELGVSGEHGRVALWRDEGARVRVVKATVADEEPVADAASAGQDLKPLASQQQQQQRMEQQQQQQRKEQQQRPQAKVAALLLASFPRRRLMVKGGGSSEAAANAAARAIAGSNAASVGEELPACRRADGGGAPGNGGSGGGGGSREGRRSSEAAADITAADAAVEAGGAGTSNAVIAVGGDANPSKESAGGDIQHAPDAAAGSGDANTADGSADGDSRSPSRRGRRCKLEYIPHQAAQQSLFVTNRMLTSSQHVVLRKDLAYSLFGNLIAAVGAGQDVELEMLDEQEGCRPVGLIFRGYHNNAATDCAVWTLKWLHAWVRLRKAREGDEVRIRRSAAVEAVGAGGGGGGVGSADAREEERGDGGTGSGGGGDGSGSVAAVSKQHRYYISLHSALSGGCLGLEGDRRCRRATAVRAARAVAAEARAVEDDDGDEEEEGEEEEAEEDEKEEDEEGAEEDDEEEEEEKQQRQQQRRRPPQRLHAASVSGGGGSRTEACWEVTEGMLNGKFFSFMLKADLLSGIFADVIAGKPTNVDVPLRAFEGQEDEEEEEEEGEEGAGGQQQQQQKKGGRQGGGSGSSSHKRPVGLTLRGSARGHSTEPNWCMKDLVNWLRDKDARVGDVVRFRRSDGGATDAGGEAGGDAGPTFWISLKRRKAGTVSGGDGSGAAAAVVAGLSSATAGAGTGGARRTRRKKEDGGEEDASLPPPAASAAPSANTAAPEAAAASLFPHLPAASITHLHGYTPQSPSQHPPPPQPGELRVCGLTFHPDIAGRVHARMQQWCSEVLKKERKASLEELLPHKYQIWIPGISNDPATAT</sequence>
<feature type="compositionally biased region" description="Gly residues" evidence="1">
    <location>
        <begin position="220"/>
        <end position="230"/>
    </location>
</feature>
<name>A0AAD3DRC1_9CHLO</name>
<feature type="region of interest" description="Disordered" evidence="1">
    <location>
        <begin position="1170"/>
        <end position="1192"/>
    </location>
</feature>
<dbReference type="Proteomes" id="UP001054857">
    <property type="component" value="Unassembled WGS sequence"/>
</dbReference>
<feature type="compositionally biased region" description="Gly residues" evidence="1">
    <location>
        <begin position="564"/>
        <end position="579"/>
    </location>
</feature>
<feature type="compositionally biased region" description="Gly residues" evidence="1">
    <location>
        <begin position="343"/>
        <end position="352"/>
    </location>
</feature>
<evidence type="ECO:0000256" key="1">
    <source>
        <dbReference type="SAM" id="MobiDB-lite"/>
    </source>
</evidence>
<feature type="compositionally biased region" description="Gly residues" evidence="1">
    <location>
        <begin position="242"/>
        <end position="252"/>
    </location>
</feature>
<gene>
    <name evidence="2" type="ORF">Agub_g6582</name>
</gene>
<feature type="compositionally biased region" description="Acidic residues" evidence="1">
    <location>
        <begin position="862"/>
        <end position="899"/>
    </location>
</feature>
<feature type="region of interest" description="Disordered" evidence="1">
    <location>
        <begin position="305"/>
        <end position="358"/>
    </location>
</feature>
<feature type="region of interest" description="Disordered" evidence="1">
    <location>
        <begin position="855"/>
        <end position="927"/>
    </location>
</feature>
<feature type="region of interest" description="Disordered" evidence="1">
    <location>
        <begin position="976"/>
        <end position="1033"/>
    </location>
</feature>
<evidence type="ECO:0000313" key="2">
    <source>
        <dbReference type="EMBL" id="GFR45192.1"/>
    </source>
</evidence>
<accession>A0AAD3DRC1</accession>
<feature type="region of interest" description="Disordered" evidence="1">
    <location>
        <begin position="613"/>
        <end position="659"/>
    </location>
</feature>
<protein>
    <submittedName>
        <fullName evidence="2">Uncharacterized protein</fullName>
    </submittedName>
</protein>
<feature type="compositionally biased region" description="Acidic residues" evidence="1">
    <location>
        <begin position="976"/>
        <end position="989"/>
    </location>
</feature>
<feature type="compositionally biased region" description="Gly residues" evidence="1">
    <location>
        <begin position="798"/>
        <end position="809"/>
    </location>
</feature>
<comment type="caution">
    <text evidence="2">The sequence shown here is derived from an EMBL/GenBank/DDBJ whole genome shotgun (WGS) entry which is preliminary data.</text>
</comment>
<feature type="region of interest" description="Disordered" evidence="1">
    <location>
        <begin position="1111"/>
        <end position="1154"/>
    </location>
</feature>
<organism evidence="2 3">
    <name type="scientific">Astrephomene gubernaculifera</name>
    <dbReference type="NCBI Taxonomy" id="47775"/>
    <lineage>
        <taxon>Eukaryota</taxon>
        <taxon>Viridiplantae</taxon>
        <taxon>Chlorophyta</taxon>
        <taxon>core chlorophytes</taxon>
        <taxon>Chlorophyceae</taxon>
        <taxon>CS clade</taxon>
        <taxon>Chlamydomonadales</taxon>
        <taxon>Astrephomenaceae</taxon>
        <taxon>Astrephomene</taxon>
    </lineage>
</organism>
<feature type="compositionally biased region" description="Low complexity" evidence="1">
    <location>
        <begin position="305"/>
        <end position="331"/>
    </location>
</feature>
<feature type="region of interest" description="Disordered" evidence="1">
    <location>
        <begin position="559"/>
        <end position="591"/>
    </location>
</feature>
<feature type="compositionally biased region" description="Low complexity" evidence="1">
    <location>
        <begin position="253"/>
        <end position="262"/>
    </location>
</feature>
<feature type="compositionally biased region" description="Low complexity" evidence="1">
    <location>
        <begin position="486"/>
        <end position="499"/>
    </location>
</feature>
<feature type="region of interest" description="Disordered" evidence="1">
    <location>
        <begin position="778"/>
        <end position="812"/>
    </location>
</feature>
<feature type="compositionally biased region" description="Low complexity" evidence="1">
    <location>
        <begin position="1141"/>
        <end position="1154"/>
    </location>
</feature>
<dbReference type="AlphaFoldDB" id="A0AAD3DRC1"/>
<feature type="region of interest" description="Disordered" evidence="1">
    <location>
        <begin position="40"/>
        <end position="129"/>
    </location>
</feature>
<keyword evidence="3" id="KW-1185">Reference proteome</keyword>
<dbReference type="EMBL" id="BMAR01000009">
    <property type="protein sequence ID" value="GFR45192.1"/>
    <property type="molecule type" value="Genomic_DNA"/>
</dbReference>
<feature type="compositionally biased region" description="Low complexity" evidence="1">
    <location>
        <begin position="97"/>
        <end position="109"/>
    </location>
</feature>